<reference evidence="2" key="1">
    <citation type="submission" date="2021-07" db="EMBL/GenBank/DDBJ databases">
        <authorList>
            <person name="Durling M."/>
        </authorList>
    </citation>
    <scope>NUCLEOTIDE SEQUENCE</scope>
</reference>
<dbReference type="AlphaFoldDB" id="A0A9N9KW17"/>
<name>A0A9N9KW17_9HELO</name>
<dbReference type="Proteomes" id="UP000696280">
    <property type="component" value="Unassembled WGS sequence"/>
</dbReference>
<dbReference type="EMBL" id="CAJVRL010000058">
    <property type="protein sequence ID" value="CAG8954914.1"/>
    <property type="molecule type" value="Genomic_DNA"/>
</dbReference>
<sequence>MAQHVASNTSRPQSPKRPLPKKTFHPNPAPDGQNHDIPIPRQTSPSLRLPAGPEVIPSQRHTTPLHDIVTPEVHDKSFVARRSRIEIPRTKDLIEKVILKSLARNFS</sequence>
<proteinExistence type="predicted"/>
<feature type="compositionally biased region" description="Polar residues" evidence="1">
    <location>
        <begin position="1"/>
        <end position="13"/>
    </location>
</feature>
<evidence type="ECO:0000313" key="2">
    <source>
        <dbReference type="EMBL" id="CAG8954914.1"/>
    </source>
</evidence>
<keyword evidence="3" id="KW-1185">Reference proteome</keyword>
<comment type="caution">
    <text evidence="2">The sequence shown here is derived from an EMBL/GenBank/DDBJ whole genome shotgun (WGS) entry which is preliminary data.</text>
</comment>
<gene>
    <name evidence="2" type="ORF">HYFRA_00008602</name>
</gene>
<evidence type="ECO:0000313" key="3">
    <source>
        <dbReference type="Proteomes" id="UP000696280"/>
    </source>
</evidence>
<feature type="region of interest" description="Disordered" evidence="1">
    <location>
        <begin position="1"/>
        <end position="65"/>
    </location>
</feature>
<evidence type="ECO:0000256" key="1">
    <source>
        <dbReference type="SAM" id="MobiDB-lite"/>
    </source>
</evidence>
<accession>A0A9N9KW17</accession>
<protein>
    <submittedName>
        <fullName evidence="2">Uncharacterized protein</fullName>
    </submittedName>
</protein>
<organism evidence="2 3">
    <name type="scientific">Hymenoscyphus fraxineus</name>
    <dbReference type="NCBI Taxonomy" id="746836"/>
    <lineage>
        <taxon>Eukaryota</taxon>
        <taxon>Fungi</taxon>
        <taxon>Dikarya</taxon>
        <taxon>Ascomycota</taxon>
        <taxon>Pezizomycotina</taxon>
        <taxon>Leotiomycetes</taxon>
        <taxon>Helotiales</taxon>
        <taxon>Helotiaceae</taxon>
        <taxon>Hymenoscyphus</taxon>
    </lineage>
</organism>